<evidence type="ECO:0000313" key="2">
    <source>
        <dbReference type="EMBL" id="MCH4293119.1"/>
    </source>
</evidence>
<feature type="compositionally biased region" description="Basic and acidic residues" evidence="1">
    <location>
        <begin position="10"/>
        <end position="19"/>
    </location>
</feature>
<organism evidence="2 3">
    <name type="scientific">Shewanella zhuhaiensis</name>
    <dbReference type="NCBI Taxonomy" id="2919576"/>
    <lineage>
        <taxon>Bacteria</taxon>
        <taxon>Pseudomonadati</taxon>
        <taxon>Pseudomonadota</taxon>
        <taxon>Gammaproteobacteria</taxon>
        <taxon>Alteromonadales</taxon>
        <taxon>Shewanellaceae</taxon>
        <taxon>Shewanella</taxon>
    </lineage>
</organism>
<sequence>MMQVSTNHGGHREKGDRRSKPLSSLEHWNRLSTAQRFAFYTLAKLGYQLLFVRSQGDRALAIARQDARLATIDEWGEVNFEPVITLRP</sequence>
<name>A0AAJ1EWL2_9GAMM</name>
<keyword evidence="3" id="KW-1185">Reference proteome</keyword>
<dbReference type="EMBL" id="JAKUDL010000001">
    <property type="protein sequence ID" value="MCH4293119.1"/>
    <property type="molecule type" value="Genomic_DNA"/>
</dbReference>
<accession>A0AAJ1EWL2</accession>
<comment type="caution">
    <text evidence="2">The sequence shown here is derived from an EMBL/GenBank/DDBJ whole genome shotgun (WGS) entry which is preliminary data.</text>
</comment>
<reference evidence="2 3" key="1">
    <citation type="submission" date="2022-02" db="EMBL/GenBank/DDBJ databases">
        <title>The genome sequence of Shewanella sp. 3B26.</title>
        <authorList>
            <person name="Du J."/>
        </authorList>
    </citation>
    <scope>NUCLEOTIDE SEQUENCE [LARGE SCALE GENOMIC DNA]</scope>
    <source>
        <strain evidence="2 3">3B26</strain>
    </source>
</reference>
<proteinExistence type="predicted"/>
<feature type="region of interest" description="Disordered" evidence="1">
    <location>
        <begin position="1"/>
        <end position="22"/>
    </location>
</feature>
<dbReference type="AlphaFoldDB" id="A0AAJ1EWL2"/>
<gene>
    <name evidence="2" type="ORF">MJ923_02210</name>
</gene>
<dbReference type="Proteomes" id="UP001297581">
    <property type="component" value="Unassembled WGS sequence"/>
</dbReference>
<protein>
    <submittedName>
        <fullName evidence="2">Uncharacterized protein</fullName>
    </submittedName>
</protein>
<evidence type="ECO:0000256" key="1">
    <source>
        <dbReference type="SAM" id="MobiDB-lite"/>
    </source>
</evidence>
<evidence type="ECO:0000313" key="3">
    <source>
        <dbReference type="Proteomes" id="UP001297581"/>
    </source>
</evidence>
<dbReference type="RefSeq" id="WP_237158708.1">
    <property type="nucleotide sequence ID" value="NZ_JAKUDL010000001.1"/>
</dbReference>